<evidence type="ECO:0000313" key="1">
    <source>
        <dbReference type="EMBL" id="GFN96019.1"/>
    </source>
</evidence>
<protein>
    <submittedName>
        <fullName evidence="1">Uncharacterized protein</fullName>
    </submittedName>
</protein>
<comment type="caution">
    <text evidence="1">The sequence shown here is derived from an EMBL/GenBank/DDBJ whole genome shotgun (WGS) entry which is preliminary data.</text>
</comment>
<dbReference type="AlphaFoldDB" id="A0AAV3ZK24"/>
<organism evidence="1 2">
    <name type="scientific">Plakobranchus ocellatus</name>
    <dbReference type="NCBI Taxonomy" id="259542"/>
    <lineage>
        <taxon>Eukaryota</taxon>
        <taxon>Metazoa</taxon>
        <taxon>Spiralia</taxon>
        <taxon>Lophotrochozoa</taxon>
        <taxon>Mollusca</taxon>
        <taxon>Gastropoda</taxon>
        <taxon>Heterobranchia</taxon>
        <taxon>Euthyneura</taxon>
        <taxon>Panpulmonata</taxon>
        <taxon>Sacoglossa</taxon>
        <taxon>Placobranchoidea</taxon>
        <taxon>Plakobranchidae</taxon>
        <taxon>Plakobranchus</taxon>
    </lineage>
</organism>
<proteinExistence type="predicted"/>
<sequence>MGPARFHCATLLLRDRNLTAAIAKVYRGKGNIDWSLKWTLRQQTCRNKTVIRREGKNEGGGCMKTGFGEGVE</sequence>
<reference evidence="1 2" key="1">
    <citation type="journal article" date="2021" name="Elife">
        <title>Chloroplast acquisition without the gene transfer in kleptoplastic sea slugs, Plakobranchus ocellatus.</title>
        <authorList>
            <person name="Maeda T."/>
            <person name="Takahashi S."/>
            <person name="Yoshida T."/>
            <person name="Shimamura S."/>
            <person name="Takaki Y."/>
            <person name="Nagai Y."/>
            <person name="Toyoda A."/>
            <person name="Suzuki Y."/>
            <person name="Arimoto A."/>
            <person name="Ishii H."/>
            <person name="Satoh N."/>
            <person name="Nishiyama T."/>
            <person name="Hasebe M."/>
            <person name="Maruyama T."/>
            <person name="Minagawa J."/>
            <person name="Obokata J."/>
            <person name="Shigenobu S."/>
        </authorList>
    </citation>
    <scope>NUCLEOTIDE SEQUENCE [LARGE SCALE GENOMIC DNA]</scope>
</reference>
<accession>A0AAV3ZK24</accession>
<dbReference type="Proteomes" id="UP000735302">
    <property type="component" value="Unassembled WGS sequence"/>
</dbReference>
<gene>
    <name evidence="1" type="ORF">PoB_002252500</name>
</gene>
<name>A0AAV3ZK24_9GAST</name>
<dbReference type="EMBL" id="BLXT01002625">
    <property type="protein sequence ID" value="GFN96019.1"/>
    <property type="molecule type" value="Genomic_DNA"/>
</dbReference>
<evidence type="ECO:0000313" key="2">
    <source>
        <dbReference type="Proteomes" id="UP000735302"/>
    </source>
</evidence>
<keyword evidence="2" id="KW-1185">Reference proteome</keyword>